<proteinExistence type="predicted"/>
<evidence type="ECO:0000259" key="1">
    <source>
        <dbReference type="Pfam" id="PF12728"/>
    </source>
</evidence>
<dbReference type="STRING" id="1304281.ACM44_14240"/>
<dbReference type="OrthoDB" id="597977at2"/>
<dbReference type="EMBL" id="LFNG01000038">
    <property type="protein sequence ID" value="KMQ70075.1"/>
    <property type="molecule type" value="Genomic_DNA"/>
</dbReference>
<accession>A0A0J7LLY5</accession>
<evidence type="ECO:0000313" key="3">
    <source>
        <dbReference type="Proteomes" id="UP000035900"/>
    </source>
</evidence>
<dbReference type="Pfam" id="PF12728">
    <property type="entry name" value="HTH_17"/>
    <property type="match status" value="1"/>
</dbReference>
<organism evidence="2 3">
    <name type="scientific">Chryseobacterium koreense CCUG 49689</name>
    <dbReference type="NCBI Taxonomy" id="1304281"/>
    <lineage>
        <taxon>Bacteria</taxon>
        <taxon>Pseudomonadati</taxon>
        <taxon>Bacteroidota</taxon>
        <taxon>Flavobacteriia</taxon>
        <taxon>Flavobacteriales</taxon>
        <taxon>Weeksellaceae</taxon>
        <taxon>Chryseobacterium group</taxon>
        <taxon>Chryseobacterium</taxon>
    </lineage>
</organism>
<feature type="domain" description="Helix-turn-helix" evidence="1">
    <location>
        <begin position="29"/>
        <end position="79"/>
    </location>
</feature>
<dbReference type="Proteomes" id="UP000035900">
    <property type="component" value="Unassembled WGS sequence"/>
</dbReference>
<dbReference type="PATRIC" id="fig|1304281.5.peg.3097"/>
<keyword evidence="3" id="KW-1185">Reference proteome</keyword>
<dbReference type="RefSeq" id="WP_048500726.1">
    <property type="nucleotide sequence ID" value="NZ_LFNG01000038.1"/>
</dbReference>
<reference evidence="2 3" key="1">
    <citation type="journal article" date="2004" name="Int. J. Syst. Evol. Microbiol.">
        <title>Kaistella koreensis gen. nov., sp. nov., a novel member of the Chryseobacterium-Bergeyella-Riemerella branch.</title>
        <authorList>
            <person name="Kim M.K."/>
            <person name="Im W.T."/>
            <person name="Shin Y.K."/>
            <person name="Lim J.H."/>
            <person name="Kim S.H."/>
            <person name="Lee B.C."/>
            <person name="Park M.Y."/>
            <person name="Lee K.Y."/>
            <person name="Lee S.T."/>
        </authorList>
    </citation>
    <scope>NUCLEOTIDE SEQUENCE [LARGE SCALE GENOMIC DNA]</scope>
    <source>
        <strain evidence="2 3">CCUG 49689</strain>
    </source>
</reference>
<dbReference type="AlphaFoldDB" id="A0A0J7LLY5"/>
<evidence type="ECO:0000313" key="2">
    <source>
        <dbReference type="EMBL" id="KMQ70075.1"/>
    </source>
</evidence>
<gene>
    <name evidence="2" type="ORF">ACM44_14240</name>
</gene>
<name>A0A0J7LLY5_9FLAO</name>
<sequence length="97" mass="11216">MSQLPVELQKQLNELKKLLKDNFINDKEVLSSSEAIAYLGISYSLLSKLTSSRSIPFYKPTNGLLFFLKSDLVDWVKDNKVYNQEDAEIFLKNNKKK</sequence>
<dbReference type="InterPro" id="IPR041657">
    <property type="entry name" value="HTH_17"/>
</dbReference>
<comment type="caution">
    <text evidence="2">The sequence shown here is derived from an EMBL/GenBank/DDBJ whole genome shotgun (WGS) entry which is preliminary data.</text>
</comment>
<protein>
    <recommendedName>
        <fullName evidence="1">Helix-turn-helix domain-containing protein</fullName>
    </recommendedName>
</protein>